<feature type="transmembrane region" description="Helical" evidence="7">
    <location>
        <begin position="352"/>
        <end position="372"/>
    </location>
</feature>
<proteinExistence type="predicted"/>
<evidence type="ECO:0000256" key="2">
    <source>
        <dbReference type="ARBA" id="ARBA00022448"/>
    </source>
</evidence>
<dbReference type="Gene3D" id="1.20.1250.20">
    <property type="entry name" value="MFS general substrate transporter like domains"/>
    <property type="match status" value="1"/>
</dbReference>
<evidence type="ECO:0000256" key="4">
    <source>
        <dbReference type="ARBA" id="ARBA00022692"/>
    </source>
</evidence>
<evidence type="ECO:0000313" key="10">
    <source>
        <dbReference type="Proteomes" id="UP000604341"/>
    </source>
</evidence>
<keyword evidence="3" id="KW-1003">Cell membrane</keyword>
<feature type="transmembrane region" description="Helical" evidence="7">
    <location>
        <begin position="148"/>
        <end position="170"/>
    </location>
</feature>
<comment type="caution">
    <text evidence="9">The sequence shown here is derived from an EMBL/GenBank/DDBJ whole genome shotgun (WGS) entry which is preliminary data.</text>
</comment>
<evidence type="ECO:0000256" key="7">
    <source>
        <dbReference type="SAM" id="Phobius"/>
    </source>
</evidence>
<dbReference type="PANTHER" id="PTHR23501:SF197">
    <property type="entry name" value="COMD"/>
    <property type="match status" value="1"/>
</dbReference>
<dbReference type="InterPro" id="IPR020846">
    <property type="entry name" value="MFS_dom"/>
</dbReference>
<feature type="transmembrane region" description="Helical" evidence="7">
    <location>
        <begin position="122"/>
        <end position="141"/>
    </location>
</feature>
<feature type="transmembrane region" description="Helical" evidence="7">
    <location>
        <begin position="176"/>
        <end position="197"/>
    </location>
</feature>
<feature type="transmembrane region" description="Helical" evidence="7">
    <location>
        <begin position="384"/>
        <end position="402"/>
    </location>
</feature>
<dbReference type="PRINTS" id="PR01036">
    <property type="entry name" value="TCRTETB"/>
</dbReference>
<feature type="transmembrane region" description="Helical" evidence="7">
    <location>
        <begin position="209"/>
        <end position="230"/>
    </location>
</feature>
<keyword evidence="2" id="KW-0813">Transport</keyword>
<reference evidence="10" key="1">
    <citation type="journal article" date="2019" name="Int. J. Syst. Evol. Microbiol.">
        <title>The Global Catalogue of Microorganisms (GCM) 10K type strain sequencing project: providing services to taxonomists for standard genome sequencing and annotation.</title>
        <authorList>
            <consortium name="The Broad Institute Genomics Platform"/>
            <consortium name="The Broad Institute Genome Sequencing Center for Infectious Disease"/>
            <person name="Wu L."/>
            <person name="Ma J."/>
        </authorList>
    </citation>
    <scope>NUCLEOTIDE SEQUENCE [LARGE SCALE GENOMIC DNA]</scope>
    <source>
        <strain evidence="10">JCM 19173</strain>
    </source>
</reference>
<dbReference type="CDD" id="cd17502">
    <property type="entry name" value="MFS_Azr1_MDR_like"/>
    <property type="match status" value="1"/>
</dbReference>
<dbReference type="Pfam" id="PF07690">
    <property type="entry name" value="MFS_1"/>
    <property type="match status" value="1"/>
</dbReference>
<feature type="transmembrane region" description="Helical" evidence="7">
    <location>
        <begin position="285"/>
        <end position="309"/>
    </location>
</feature>
<dbReference type="PROSITE" id="PS50850">
    <property type="entry name" value="MFS"/>
    <property type="match status" value="1"/>
</dbReference>
<dbReference type="NCBIfam" id="TIGR00711">
    <property type="entry name" value="efflux_EmrB"/>
    <property type="match status" value="1"/>
</dbReference>
<keyword evidence="6 7" id="KW-0472">Membrane</keyword>
<feature type="transmembrane region" description="Helical" evidence="7">
    <location>
        <begin position="59"/>
        <end position="78"/>
    </location>
</feature>
<evidence type="ECO:0000256" key="3">
    <source>
        <dbReference type="ARBA" id="ARBA00022475"/>
    </source>
</evidence>
<dbReference type="InterPro" id="IPR011701">
    <property type="entry name" value="MFS"/>
</dbReference>
<name>A0ABQ2FRF2_9DEIO</name>
<evidence type="ECO:0000313" key="9">
    <source>
        <dbReference type="EMBL" id="GGL19529.1"/>
    </source>
</evidence>
<dbReference type="RefSeq" id="WP_189071026.1">
    <property type="nucleotide sequence ID" value="NZ_BMPE01000033.1"/>
</dbReference>
<dbReference type="InterPro" id="IPR004638">
    <property type="entry name" value="EmrB-like"/>
</dbReference>
<protein>
    <submittedName>
        <fullName evidence="9">MFS transporter</fullName>
    </submittedName>
</protein>
<feature type="transmembrane region" description="Helical" evidence="7">
    <location>
        <begin position="90"/>
        <end position="116"/>
    </location>
</feature>
<feature type="transmembrane region" description="Helical" evidence="7">
    <location>
        <begin position="242"/>
        <end position="264"/>
    </location>
</feature>
<dbReference type="InterPro" id="IPR036259">
    <property type="entry name" value="MFS_trans_sf"/>
</dbReference>
<dbReference type="EMBL" id="BMPE01000033">
    <property type="protein sequence ID" value="GGL19529.1"/>
    <property type="molecule type" value="Genomic_DNA"/>
</dbReference>
<evidence type="ECO:0000256" key="5">
    <source>
        <dbReference type="ARBA" id="ARBA00022989"/>
    </source>
</evidence>
<dbReference type="Proteomes" id="UP000604341">
    <property type="component" value="Unassembled WGS sequence"/>
</dbReference>
<organism evidence="9 10">
    <name type="scientific">Deinococcus radiotolerans</name>
    <dbReference type="NCBI Taxonomy" id="1309407"/>
    <lineage>
        <taxon>Bacteria</taxon>
        <taxon>Thermotogati</taxon>
        <taxon>Deinococcota</taxon>
        <taxon>Deinococci</taxon>
        <taxon>Deinococcales</taxon>
        <taxon>Deinococcaceae</taxon>
        <taxon>Deinococcus</taxon>
    </lineage>
</organism>
<keyword evidence="10" id="KW-1185">Reference proteome</keyword>
<evidence type="ECO:0000256" key="6">
    <source>
        <dbReference type="ARBA" id="ARBA00023136"/>
    </source>
</evidence>
<sequence>MTHVHPAPGQTPGVALTAAQKNLSLAALLLAVLLASMNQTIVSTAGPSIQQALGIENSLYSWITTAYLLASTTLVPIYGKLSDLWGRKVILVFGTVLFILGSVLCGTAGGIGALIAGRAVQGLGGAALIGLMYAVIADLYAPEERGRYIGIIGAVFSLSTVLGAVVGGYVTDHFGWHNVFFISVPLGLAALGFMLFMPGLKQDRERAPIDVAGVALLSIFSVSLLLALSLGKTSVAPGESGFLWGSWQILSLGATALLSLLAFLAVERRAADPIIDIRMFRNQTFAVAMGITFLLGVVFFAATVFLPLFMVNVIGLSATNAGLTTFPLTIGLVLSSIVAGQAFARTGRIKPIILLGTVILLVGFALMGWTLSPRSTQFELTWKMIVVGLGLGPVLPMLTLAIQGTVQPRDLGAATGTNNFLRSLGSTMGVAILGTLFASTLKDNVSTRVAAATATLPAALRTQLSPTSGHSGTQGFNAAQVKTQLGDRFDTQRELYTLALRDADQEALRRLQSDPQTPAPLREVARQGGFPGVIRTQFSTQRTLLQRAIVGRDAAAIAAVANNPQTPERLRALVQTGAGARAPQALAQVEADLAAQEQTALTTQPAALLAPVLKGLEDTRAQLLPVIDKVDLGIKEAFTAAVELLYKVGLWITVAALLLTLLLPEARPTKVDPDQLRRDEFESTELS</sequence>
<accession>A0ABQ2FRF2</accession>
<keyword evidence="5 7" id="KW-1133">Transmembrane helix</keyword>
<feature type="transmembrane region" description="Helical" evidence="7">
    <location>
        <begin position="321"/>
        <end position="340"/>
    </location>
</feature>
<dbReference type="SUPFAM" id="SSF103473">
    <property type="entry name" value="MFS general substrate transporter"/>
    <property type="match status" value="1"/>
</dbReference>
<comment type="subcellular location">
    <subcellularLocation>
        <location evidence="1">Cell membrane</location>
        <topology evidence="1">Multi-pass membrane protein</topology>
    </subcellularLocation>
</comment>
<evidence type="ECO:0000256" key="1">
    <source>
        <dbReference type="ARBA" id="ARBA00004651"/>
    </source>
</evidence>
<gene>
    <name evidence="9" type="ORF">GCM10010844_43090</name>
</gene>
<feature type="domain" description="Major facilitator superfamily (MFS) profile" evidence="8">
    <location>
        <begin position="24"/>
        <end position="469"/>
    </location>
</feature>
<dbReference type="PANTHER" id="PTHR23501">
    <property type="entry name" value="MAJOR FACILITATOR SUPERFAMILY"/>
    <property type="match status" value="1"/>
</dbReference>
<dbReference type="Gene3D" id="1.20.1720.10">
    <property type="entry name" value="Multidrug resistance protein D"/>
    <property type="match status" value="1"/>
</dbReference>
<evidence type="ECO:0000259" key="8">
    <source>
        <dbReference type="PROSITE" id="PS50850"/>
    </source>
</evidence>
<keyword evidence="4 7" id="KW-0812">Transmembrane</keyword>